<feature type="domain" description="MmeI-like DNA-methyltransferase" evidence="9">
    <location>
        <begin position="433"/>
        <end position="730"/>
    </location>
</feature>
<dbReference type="PROSITE" id="PS00092">
    <property type="entry name" value="N6_MTASE"/>
    <property type="match status" value="1"/>
</dbReference>
<feature type="domain" description="MmeI-like N-terminal" evidence="6">
    <location>
        <begin position="35"/>
        <end position="261"/>
    </location>
</feature>
<evidence type="ECO:0000259" key="6">
    <source>
        <dbReference type="Pfam" id="PF20464"/>
    </source>
</evidence>
<sequence>MATDFRSTIPGAIRLAIVPGSLFYGAGVFCGANSLNIEDFIKRWKGSGGSERANFQTFANELCDVLDLPKPAPATDDPATDGYRFERPVTFIHTGSQTRGFIDLYRAGHFVMEAKQGVGVTTPEDDTQLTLLPDQPSATRKGHGTRGTRRWDDTMLRARNQADGYARAVSRHDGWPPFLMVVDVGHVIEIYADFSGQGQGYTQYPDGNRYRITMDDLRDPKTRERLRLIWTDPHTLDPSKIAAQVTREVADRLAALGRSFEGQGHEPEAVARFLMRCLFTMFAEDVDLIPHDSFSDLLKRLRGHPEHAAPALKALWETMNTGGFSQALMTDLKKFNGGLFKNAEALPLSEVQLSLLIDAAQKDWREVEPAIFGTLLERALDKRQRHKLGAHYTPRAYVERLVVPTIIDPLRADWRNVQAAALTLAAQGREDEARDAVRAFHAQLCEIRVLDPACGSGNFLYVALELMKRLEGEVTALLAELGEEQAALSLEGHTVDPHQFLGIELNPWAAAVAELVLWIGYLQWHFRTHGRASPSEPVLRDFRNIENRDAVLTYQGTKARLDDAGAPVTRWDGQTFTTHPVTGEQVPEAGARVAVLDYLKPQPAKWPEADFIVGNPPFIGASRMRDALGDGYAEALWKAYPKMPQSADFVMFWWEKAALAARGWKPGTDKARAKGTRRFGLITTNSLRQTFNRKVLEPHLADPKTPLSLTFAIPDHPWVDAGDGAAVRIAMTVAERGRATGRLLTVIEERKGASEAEGRPVRFDIQKGKIFANLRIGADVAGAVPLKANDGISSPGVKLHGAGFIVTPAEARALGLGTVPGLENHIREYRNGRDLTATPRGVMVIDLFGLSEAEVRSRFPAVYQHVLDKVKPERDQNNREGYKRNWWIHGEPRKDLRPALANLPRFIATVETTKHRLCQFLNGATLPDNMLIAIGLDDAAALAVLSSRLHVTWALKAGGTLEDRPRYNKSLCFDPFPFPDPTEAQKARLRSLGEQLDAHRKAQQKAHPKLTLTGMYNVLEKLRAGERIEGKDREIYDQGLIGILRDLHDQIDAAVVEAYGWPADLSEDDILHRLVDLNRERAAEEARGHIRYLRPEYQNPQGTVAQAKGEQGAMDLGPKDTDAKDPWPKSLPEQIAAVRAVLSDLGEATPEQVARQFKRGRAGTVQPLLESLTALGQARLTEGGRFAM</sequence>
<dbReference type="Gene3D" id="3.40.50.150">
    <property type="entry name" value="Vaccinia Virus protein VP39"/>
    <property type="match status" value="1"/>
</dbReference>
<evidence type="ECO:0000313" key="10">
    <source>
        <dbReference type="EMBL" id="ARE81885.1"/>
    </source>
</evidence>
<dbReference type="Pfam" id="PF20473">
    <property type="entry name" value="MmeI_Mtase"/>
    <property type="match status" value="1"/>
</dbReference>
<dbReference type="GO" id="GO:0003676">
    <property type="term" value="F:nucleic acid binding"/>
    <property type="evidence" value="ECO:0007669"/>
    <property type="project" value="InterPro"/>
</dbReference>
<evidence type="ECO:0000259" key="8">
    <source>
        <dbReference type="Pfam" id="PF20466"/>
    </source>
</evidence>
<protein>
    <recommendedName>
        <fullName evidence="1">site-specific DNA-methyltransferase (adenine-specific)</fullName>
        <ecNumber evidence="1">2.1.1.72</ecNumber>
    </recommendedName>
</protein>
<dbReference type="PANTHER" id="PTHR33841:SF1">
    <property type="entry name" value="DNA METHYLTRANSFERASE A"/>
    <property type="match status" value="1"/>
</dbReference>
<dbReference type="EC" id="2.1.1.72" evidence="1"/>
<feature type="region of interest" description="Disordered" evidence="5">
    <location>
        <begin position="122"/>
        <end position="148"/>
    </location>
</feature>
<dbReference type="SUPFAM" id="SSF53335">
    <property type="entry name" value="S-adenosyl-L-methionine-dependent methyltransferases"/>
    <property type="match status" value="1"/>
</dbReference>
<keyword evidence="3 10" id="KW-0808">Transferase</keyword>
<dbReference type="PANTHER" id="PTHR33841">
    <property type="entry name" value="DNA METHYLTRANSFERASE YEEA-RELATED"/>
    <property type="match status" value="1"/>
</dbReference>
<dbReference type="REBASE" id="201534">
    <property type="entry name" value="Rmu3ORF380P"/>
</dbReference>
<dbReference type="Proteomes" id="UP000192273">
    <property type="component" value="Chromosome"/>
</dbReference>
<dbReference type="Pfam" id="PF20466">
    <property type="entry name" value="MmeI_TRD"/>
    <property type="match status" value="1"/>
</dbReference>
<evidence type="ECO:0000256" key="2">
    <source>
        <dbReference type="ARBA" id="ARBA00022603"/>
    </source>
</evidence>
<dbReference type="GO" id="GO:0009007">
    <property type="term" value="F:site-specific DNA-methyltransferase (adenine-specific) activity"/>
    <property type="evidence" value="ECO:0007669"/>
    <property type="project" value="UniProtKB-EC"/>
</dbReference>
<dbReference type="InterPro" id="IPR046819">
    <property type="entry name" value="MmeI_hel"/>
</dbReference>
<feature type="domain" description="MmeI-like helicase spacer" evidence="7">
    <location>
        <begin position="269"/>
        <end position="340"/>
    </location>
</feature>
<dbReference type="Pfam" id="PF20465">
    <property type="entry name" value="MmeI_hel"/>
    <property type="match status" value="1"/>
</dbReference>
<dbReference type="InterPro" id="IPR046820">
    <property type="entry name" value="MmeI_TRD"/>
</dbReference>
<evidence type="ECO:0000259" key="9">
    <source>
        <dbReference type="Pfam" id="PF20473"/>
    </source>
</evidence>
<dbReference type="InterPro" id="IPR002052">
    <property type="entry name" value="DNA_methylase_N6_adenine_CS"/>
</dbReference>
<feature type="domain" description="MmeI-like target recognition" evidence="8">
    <location>
        <begin position="804"/>
        <end position="980"/>
    </location>
</feature>
<accession>A0A1V0RJQ1</accession>
<dbReference type="GO" id="GO:0032259">
    <property type="term" value="P:methylation"/>
    <property type="evidence" value="ECO:0007669"/>
    <property type="project" value="UniProtKB-KW"/>
</dbReference>
<dbReference type="KEGG" id="rmm:ROSMUCSMR3_00380"/>
<dbReference type="InterPro" id="IPR046817">
    <property type="entry name" value="MmeI_N"/>
</dbReference>
<dbReference type="PRINTS" id="PR00507">
    <property type="entry name" value="N12N6MTFRASE"/>
</dbReference>
<dbReference type="InterPro" id="IPR029063">
    <property type="entry name" value="SAM-dependent_MTases_sf"/>
</dbReference>
<reference evidence="10 11" key="1">
    <citation type="submission" date="2017-03" db="EMBL/GenBank/DDBJ databases">
        <title>Genome Sequence of Roseovarius mucosus strain SMR3 Isolated from a culture of the Diatom Skeletonema marinoi.</title>
        <authorList>
            <person name="Topel M."/>
            <person name="Pinder M."/>
            <person name="Johansson O.N."/>
            <person name="Kourtchenko O."/>
            <person name="Godhe A."/>
            <person name="Clarke A.K."/>
        </authorList>
    </citation>
    <scope>NUCLEOTIDE SEQUENCE [LARGE SCALE GENOMIC DNA]</scope>
    <source>
        <strain evidence="10 11">SMR3</strain>
    </source>
</reference>
<dbReference type="Pfam" id="PF20464">
    <property type="entry name" value="MmeI_N"/>
    <property type="match status" value="1"/>
</dbReference>
<dbReference type="RefSeq" id="WP_237183517.1">
    <property type="nucleotide sequence ID" value="NZ_CP020474.1"/>
</dbReference>
<proteinExistence type="predicted"/>
<evidence type="ECO:0000256" key="3">
    <source>
        <dbReference type="ARBA" id="ARBA00022679"/>
    </source>
</evidence>
<evidence type="ECO:0000313" key="11">
    <source>
        <dbReference type="Proteomes" id="UP000192273"/>
    </source>
</evidence>
<evidence type="ECO:0000259" key="7">
    <source>
        <dbReference type="Pfam" id="PF20465"/>
    </source>
</evidence>
<dbReference type="InterPro" id="IPR050953">
    <property type="entry name" value="N4_N6_ade-DNA_methylase"/>
</dbReference>
<dbReference type="EMBL" id="CP020474">
    <property type="protein sequence ID" value="ARE81885.1"/>
    <property type="molecule type" value="Genomic_DNA"/>
</dbReference>
<evidence type="ECO:0000256" key="1">
    <source>
        <dbReference type="ARBA" id="ARBA00011900"/>
    </source>
</evidence>
<keyword evidence="11" id="KW-1185">Reference proteome</keyword>
<keyword evidence="2 10" id="KW-0489">Methyltransferase</keyword>
<dbReference type="AlphaFoldDB" id="A0A1V0RJQ1"/>
<evidence type="ECO:0000256" key="4">
    <source>
        <dbReference type="ARBA" id="ARBA00047942"/>
    </source>
</evidence>
<comment type="catalytic activity">
    <reaction evidence="4">
        <text>a 2'-deoxyadenosine in DNA + S-adenosyl-L-methionine = an N(6)-methyl-2'-deoxyadenosine in DNA + S-adenosyl-L-homocysteine + H(+)</text>
        <dbReference type="Rhea" id="RHEA:15197"/>
        <dbReference type="Rhea" id="RHEA-COMP:12418"/>
        <dbReference type="Rhea" id="RHEA-COMP:12419"/>
        <dbReference type="ChEBI" id="CHEBI:15378"/>
        <dbReference type="ChEBI" id="CHEBI:57856"/>
        <dbReference type="ChEBI" id="CHEBI:59789"/>
        <dbReference type="ChEBI" id="CHEBI:90615"/>
        <dbReference type="ChEBI" id="CHEBI:90616"/>
        <dbReference type="EC" id="2.1.1.72"/>
    </reaction>
</comment>
<organism evidence="10 11">
    <name type="scientific">Roseovarius mucosus</name>
    <dbReference type="NCBI Taxonomy" id="215743"/>
    <lineage>
        <taxon>Bacteria</taxon>
        <taxon>Pseudomonadati</taxon>
        <taxon>Pseudomonadota</taxon>
        <taxon>Alphaproteobacteria</taxon>
        <taxon>Rhodobacterales</taxon>
        <taxon>Roseobacteraceae</taxon>
        <taxon>Roseovarius</taxon>
    </lineage>
</organism>
<name>A0A1V0RJQ1_9RHOB</name>
<evidence type="ECO:0000256" key="5">
    <source>
        <dbReference type="SAM" id="MobiDB-lite"/>
    </source>
</evidence>
<gene>
    <name evidence="10" type="ORF">ROSMUCSMR3_00380</name>
</gene>
<dbReference type="InterPro" id="IPR046816">
    <property type="entry name" value="MmeI_Mtase"/>
</dbReference>